<dbReference type="Gene3D" id="1.25.40.90">
    <property type="match status" value="1"/>
</dbReference>
<feature type="domain" description="ENTH" evidence="6">
    <location>
        <begin position="13"/>
        <end position="57"/>
    </location>
</feature>
<dbReference type="Pfam" id="PF03227">
    <property type="entry name" value="GILT"/>
    <property type="match status" value="1"/>
</dbReference>
<comment type="similarity">
    <text evidence="2">Belongs to the GILT family.</text>
</comment>
<name>A0A813WXN2_9BILA</name>
<accession>A0A813WXN2</accession>
<dbReference type="GO" id="GO:0005576">
    <property type="term" value="C:extracellular region"/>
    <property type="evidence" value="ECO:0007669"/>
    <property type="project" value="UniProtKB-SubCell"/>
</dbReference>
<dbReference type="PANTHER" id="PTHR13234:SF8">
    <property type="entry name" value="GAMMA-INTERFERON-INDUCIBLE LYSOSOMAL THIOL REDUCTASE"/>
    <property type="match status" value="1"/>
</dbReference>
<evidence type="ECO:0000256" key="5">
    <source>
        <dbReference type="ARBA" id="ARBA00023180"/>
    </source>
</evidence>
<evidence type="ECO:0000256" key="1">
    <source>
        <dbReference type="ARBA" id="ARBA00004613"/>
    </source>
</evidence>
<keyword evidence="4" id="KW-0732">Signal</keyword>
<dbReference type="GO" id="GO:0016671">
    <property type="term" value="F:oxidoreductase activity, acting on a sulfur group of donors, disulfide as acceptor"/>
    <property type="evidence" value="ECO:0007669"/>
    <property type="project" value="InterPro"/>
</dbReference>
<evidence type="ECO:0000313" key="8">
    <source>
        <dbReference type="Proteomes" id="UP000663882"/>
    </source>
</evidence>
<dbReference type="InterPro" id="IPR013809">
    <property type="entry name" value="ENTH"/>
</dbReference>
<evidence type="ECO:0000256" key="4">
    <source>
        <dbReference type="ARBA" id="ARBA00022729"/>
    </source>
</evidence>
<keyword evidence="3" id="KW-0964">Secreted</keyword>
<dbReference type="OrthoDB" id="958254at2759"/>
<dbReference type="Proteomes" id="UP000663882">
    <property type="component" value="Unassembled WGS sequence"/>
</dbReference>
<proteinExistence type="inferred from homology"/>
<dbReference type="InterPro" id="IPR004911">
    <property type="entry name" value="Interferon-induced_GILT"/>
</dbReference>
<evidence type="ECO:0000256" key="3">
    <source>
        <dbReference type="ARBA" id="ARBA00022525"/>
    </source>
</evidence>
<dbReference type="AlphaFoldDB" id="A0A813WXN2"/>
<evidence type="ECO:0000256" key="2">
    <source>
        <dbReference type="ARBA" id="ARBA00005679"/>
    </source>
</evidence>
<keyword evidence="5" id="KW-0325">Glycoprotein</keyword>
<dbReference type="PANTHER" id="PTHR13234">
    <property type="entry name" value="GAMMA-INTERFERON INDUCIBLE LYSOSOMAL THIOL REDUCTASE GILT"/>
    <property type="match status" value="1"/>
</dbReference>
<dbReference type="SUPFAM" id="SSF48464">
    <property type="entry name" value="ENTH/VHS domain"/>
    <property type="match status" value="1"/>
</dbReference>
<gene>
    <name evidence="7" type="ORF">RFH988_LOCUS7294</name>
</gene>
<comment type="caution">
    <text evidence="7">The sequence shown here is derived from an EMBL/GenBank/DDBJ whole genome shotgun (WGS) entry which is preliminary data.</text>
</comment>
<reference evidence="7" key="1">
    <citation type="submission" date="2021-02" db="EMBL/GenBank/DDBJ databases">
        <authorList>
            <person name="Nowell W R."/>
        </authorList>
    </citation>
    <scope>NUCLEOTIDE SEQUENCE</scope>
</reference>
<comment type="subcellular location">
    <subcellularLocation>
        <location evidence="1">Secreted</location>
    </subcellularLocation>
</comment>
<sequence>MIARGVRNVIYNYTDAQRKVRSATSNDAWGPSPALMHEIADLTDNVVAFSEIMPIISNNRVHVEFFVMSKCPDAMKCETSMLPSLLKLSSIINFTLSFIATEAKLNDFNCMHGIEECIGNKQQLCIQDMYSQTVFIKYLQCQSKRIDMIPYNGERCASETSGNIIKWHDVQSCVQSNKANELFHKSLQRTYLMAARKSCTIYINGRLWCMHDRFWSNCAEGHDEMSFIRAICSRYNGRNKPKECTIFV</sequence>
<evidence type="ECO:0000313" key="7">
    <source>
        <dbReference type="EMBL" id="CAF0867512.1"/>
    </source>
</evidence>
<dbReference type="EMBL" id="CAJNOO010000230">
    <property type="protein sequence ID" value="CAF0867512.1"/>
    <property type="molecule type" value="Genomic_DNA"/>
</dbReference>
<organism evidence="7 8">
    <name type="scientific">Rotaria sordida</name>
    <dbReference type="NCBI Taxonomy" id="392033"/>
    <lineage>
        <taxon>Eukaryota</taxon>
        <taxon>Metazoa</taxon>
        <taxon>Spiralia</taxon>
        <taxon>Gnathifera</taxon>
        <taxon>Rotifera</taxon>
        <taxon>Eurotatoria</taxon>
        <taxon>Bdelloidea</taxon>
        <taxon>Philodinida</taxon>
        <taxon>Philodinidae</taxon>
        <taxon>Rotaria</taxon>
    </lineage>
</organism>
<protein>
    <recommendedName>
        <fullName evidence="6">ENTH domain-containing protein</fullName>
    </recommendedName>
</protein>
<evidence type="ECO:0000259" key="6">
    <source>
        <dbReference type="Pfam" id="PF01417"/>
    </source>
</evidence>
<dbReference type="InterPro" id="IPR008942">
    <property type="entry name" value="ENTH_VHS"/>
</dbReference>
<dbReference type="Pfam" id="PF01417">
    <property type="entry name" value="ENTH"/>
    <property type="match status" value="1"/>
</dbReference>